<feature type="non-terminal residue" evidence="1">
    <location>
        <position position="1"/>
    </location>
</feature>
<dbReference type="SUPFAM" id="SSF51735">
    <property type="entry name" value="NAD(P)-binding Rossmann-fold domains"/>
    <property type="match status" value="1"/>
</dbReference>
<feature type="non-terminal residue" evidence="1">
    <location>
        <position position="144"/>
    </location>
</feature>
<dbReference type="EMBL" id="CVQH01004880">
    <property type="protein sequence ID" value="CRK13635.1"/>
    <property type="molecule type" value="Genomic_DNA"/>
</dbReference>
<evidence type="ECO:0000313" key="2">
    <source>
        <dbReference type="Proteomes" id="UP000044602"/>
    </source>
</evidence>
<reference evidence="1 2" key="1">
    <citation type="submission" date="2015-05" db="EMBL/GenBank/DDBJ databases">
        <authorList>
            <person name="Wang D.B."/>
            <person name="Wang M."/>
        </authorList>
    </citation>
    <scope>NUCLEOTIDE SEQUENCE [LARGE SCALE GENOMIC DNA]</scope>
    <source>
        <strain evidence="1">VL1</strain>
    </source>
</reference>
<name>A0A0G4KW13_VERLO</name>
<keyword evidence="2" id="KW-1185">Reference proteome</keyword>
<evidence type="ECO:0008006" key="3">
    <source>
        <dbReference type="Google" id="ProtNLM"/>
    </source>
</evidence>
<dbReference type="AlphaFoldDB" id="A0A0G4KW13"/>
<organism evidence="1 2">
    <name type="scientific">Verticillium longisporum</name>
    <name type="common">Verticillium dahliae var. longisporum</name>
    <dbReference type="NCBI Taxonomy" id="100787"/>
    <lineage>
        <taxon>Eukaryota</taxon>
        <taxon>Fungi</taxon>
        <taxon>Dikarya</taxon>
        <taxon>Ascomycota</taxon>
        <taxon>Pezizomycotina</taxon>
        <taxon>Sordariomycetes</taxon>
        <taxon>Hypocreomycetidae</taxon>
        <taxon>Glomerellales</taxon>
        <taxon>Plectosphaerellaceae</taxon>
        <taxon>Verticillium</taxon>
    </lineage>
</organism>
<sequence>PKKVKKAKKEVAPEVKLAQEVRELKKIALLKEPKKLPETRVDGEAFIVTNDAPIYFWDFTRAIWRAAGSDKGTSHVWAIPRELGLVLGFASEVVFHILGKTPTFTRQRCVFSCMTRYYNITKAKRVLGYRPIVSLDDGIKRGVR</sequence>
<dbReference type="InterPro" id="IPR036291">
    <property type="entry name" value="NAD(P)-bd_dom_sf"/>
</dbReference>
<gene>
    <name evidence="1" type="ORF">BN1708_017192</name>
</gene>
<accession>A0A0G4KW13</accession>
<dbReference type="Gene3D" id="3.40.50.720">
    <property type="entry name" value="NAD(P)-binding Rossmann-like Domain"/>
    <property type="match status" value="1"/>
</dbReference>
<dbReference type="Proteomes" id="UP000044602">
    <property type="component" value="Unassembled WGS sequence"/>
</dbReference>
<proteinExistence type="predicted"/>
<protein>
    <recommendedName>
        <fullName evidence="3">3-beta hydroxysteroid dehydrogenase/isomerase domain-containing protein</fullName>
    </recommendedName>
</protein>
<evidence type="ECO:0000313" key="1">
    <source>
        <dbReference type="EMBL" id="CRK13635.1"/>
    </source>
</evidence>
<dbReference type="STRING" id="100787.A0A0G4KW13"/>